<dbReference type="EMBL" id="HBUE01056525">
    <property type="protein sequence ID" value="CAG6466647.1"/>
    <property type="molecule type" value="Transcribed_RNA"/>
</dbReference>
<dbReference type="AlphaFoldDB" id="A0A8D8FBM0"/>
<organism evidence="1">
    <name type="scientific">Culex pipiens</name>
    <name type="common">House mosquito</name>
    <dbReference type="NCBI Taxonomy" id="7175"/>
    <lineage>
        <taxon>Eukaryota</taxon>
        <taxon>Metazoa</taxon>
        <taxon>Ecdysozoa</taxon>
        <taxon>Arthropoda</taxon>
        <taxon>Hexapoda</taxon>
        <taxon>Insecta</taxon>
        <taxon>Pterygota</taxon>
        <taxon>Neoptera</taxon>
        <taxon>Endopterygota</taxon>
        <taxon>Diptera</taxon>
        <taxon>Nematocera</taxon>
        <taxon>Culicoidea</taxon>
        <taxon>Culicidae</taxon>
        <taxon>Culicinae</taxon>
        <taxon>Culicini</taxon>
        <taxon>Culex</taxon>
        <taxon>Culex</taxon>
    </lineage>
</organism>
<accession>A0A8D8FBM0</accession>
<dbReference type="EMBL" id="HBUE01056526">
    <property type="protein sequence ID" value="CAG6466648.1"/>
    <property type="molecule type" value="Transcribed_RNA"/>
</dbReference>
<reference evidence="1" key="1">
    <citation type="submission" date="2021-05" db="EMBL/GenBank/DDBJ databases">
        <authorList>
            <person name="Alioto T."/>
            <person name="Alioto T."/>
            <person name="Gomez Garrido J."/>
        </authorList>
    </citation>
    <scope>NUCLEOTIDE SEQUENCE</scope>
</reference>
<protein>
    <submittedName>
        <fullName evidence="1">(northern house mosquito) hypothetical protein</fullName>
    </submittedName>
</protein>
<evidence type="ECO:0000313" key="1">
    <source>
        <dbReference type="EMBL" id="CAG6466647.1"/>
    </source>
</evidence>
<proteinExistence type="predicted"/>
<name>A0A8D8FBM0_CULPI</name>
<sequence>MCYPEVRDPLQFPDPLREVLARFEQMLPGHLNKFGESQRKHLVLGVDQVGRTAQEGRDPVVGRAIFTVMTAQKTTDGAVARDVRCQEEHQLEAEDLAQSGQELGRIAVQKRKLGDQSTSKLDDEAGKGVLPDTIKDKTITRSLMRACFVRARVDRSHHSTVIRLLPIRCPNLRRVHDPELVNLAVL</sequence>